<evidence type="ECO:0000259" key="5">
    <source>
        <dbReference type="Pfam" id="PF01416"/>
    </source>
</evidence>
<evidence type="ECO:0000256" key="4">
    <source>
        <dbReference type="RuleBase" id="RU003792"/>
    </source>
</evidence>
<dbReference type="InterPro" id="IPR001406">
    <property type="entry name" value="PsdUridine_synth_TruA"/>
</dbReference>
<dbReference type="GO" id="GO:0160147">
    <property type="term" value="F:tRNA pseudouridine(38-40) synthase activity"/>
    <property type="evidence" value="ECO:0007669"/>
    <property type="project" value="UniProtKB-EC"/>
</dbReference>
<evidence type="ECO:0000256" key="1">
    <source>
        <dbReference type="ARBA" id="ARBA00009375"/>
    </source>
</evidence>
<dbReference type="PANTHER" id="PTHR11142">
    <property type="entry name" value="PSEUDOURIDYLATE SYNTHASE"/>
    <property type="match status" value="1"/>
</dbReference>
<dbReference type="Gene3D" id="3.30.70.660">
    <property type="entry name" value="Pseudouridine synthase I, catalytic domain, C-terminal subdomain"/>
    <property type="match status" value="1"/>
</dbReference>
<dbReference type="AlphaFoldDB" id="A0A1Y3BSE6"/>
<keyword evidence="2 4" id="KW-0819">tRNA processing</keyword>
<dbReference type="Pfam" id="PF01416">
    <property type="entry name" value="PseudoU_synth_1"/>
    <property type="match status" value="1"/>
</dbReference>
<organism evidence="6 7">
    <name type="scientific">Euroglyphus maynei</name>
    <name type="common">Mayne's house dust mite</name>
    <dbReference type="NCBI Taxonomy" id="6958"/>
    <lineage>
        <taxon>Eukaryota</taxon>
        <taxon>Metazoa</taxon>
        <taxon>Ecdysozoa</taxon>
        <taxon>Arthropoda</taxon>
        <taxon>Chelicerata</taxon>
        <taxon>Arachnida</taxon>
        <taxon>Acari</taxon>
        <taxon>Acariformes</taxon>
        <taxon>Sarcoptiformes</taxon>
        <taxon>Astigmata</taxon>
        <taxon>Psoroptidia</taxon>
        <taxon>Analgoidea</taxon>
        <taxon>Pyroglyphidae</taxon>
        <taxon>Pyroglyphinae</taxon>
        <taxon>Euroglyphus</taxon>
    </lineage>
</organism>
<proteinExistence type="inferred from homology"/>
<dbReference type="EC" id="5.4.99.12" evidence="4"/>
<evidence type="ECO:0000313" key="6">
    <source>
        <dbReference type="EMBL" id="OTF82888.1"/>
    </source>
</evidence>
<dbReference type="PANTHER" id="PTHR11142:SF0">
    <property type="entry name" value="TRNA PSEUDOURIDINE SYNTHASE-LIKE 1"/>
    <property type="match status" value="1"/>
</dbReference>
<comment type="catalytic activity">
    <reaction evidence="4">
        <text>uridine(38/39/40) in tRNA = pseudouridine(38/39/40) in tRNA</text>
        <dbReference type="Rhea" id="RHEA:22376"/>
        <dbReference type="Rhea" id="RHEA-COMP:10085"/>
        <dbReference type="Rhea" id="RHEA-COMP:10087"/>
        <dbReference type="ChEBI" id="CHEBI:65314"/>
        <dbReference type="ChEBI" id="CHEBI:65315"/>
        <dbReference type="EC" id="5.4.99.12"/>
    </reaction>
</comment>
<reference evidence="6 7" key="1">
    <citation type="submission" date="2017-03" db="EMBL/GenBank/DDBJ databases">
        <title>Genome Survey of Euroglyphus maynei.</title>
        <authorList>
            <person name="Arlian L.G."/>
            <person name="Morgan M.S."/>
            <person name="Rider S.D."/>
        </authorList>
    </citation>
    <scope>NUCLEOTIDE SEQUENCE [LARGE SCALE GENOMIC DNA]</scope>
    <source>
        <strain evidence="6">Arlian Lab</strain>
        <tissue evidence="6">Whole body</tissue>
    </source>
</reference>
<dbReference type="SUPFAM" id="SSF55120">
    <property type="entry name" value="Pseudouridine synthase"/>
    <property type="match status" value="1"/>
</dbReference>
<comment type="similarity">
    <text evidence="1 4">Belongs to the tRNA pseudouridine synthase TruA family.</text>
</comment>
<comment type="caution">
    <text evidence="6">The sequence shown here is derived from an EMBL/GenBank/DDBJ whole genome shotgun (WGS) entry which is preliminary data.</text>
</comment>
<dbReference type="GO" id="GO:0031119">
    <property type="term" value="P:tRNA pseudouridine synthesis"/>
    <property type="evidence" value="ECO:0007669"/>
    <property type="project" value="TreeGrafter"/>
</dbReference>
<protein>
    <recommendedName>
        <fullName evidence="4">tRNA pseudouridine synthase</fullName>
        <ecNumber evidence="4">5.4.99.12</ecNumber>
    </recommendedName>
</protein>
<dbReference type="InterPro" id="IPR020097">
    <property type="entry name" value="PsdUridine_synth_TruA_a/b_dom"/>
</dbReference>
<dbReference type="GO" id="GO:0003723">
    <property type="term" value="F:RNA binding"/>
    <property type="evidence" value="ECO:0007669"/>
    <property type="project" value="InterPro"/>
</dbReference>
<dbReference type="InterPro" id="IPR020103">
    <property type="entry name" value="PsdUridine_synth_cat_dom_sf"/>
</dbReference>
<evidence type="ECO:0000256" key="3">
    <source>
        <dbReference type="ARBA" id="ARBA00023235"/>
    </source>
</evidence>
<feature type="domain" description="Pseudouridine synthase I TruA alpha/beta" evidence="5">
    <location>
        <begin position="76"/>
        <end position="210"/>
    </location>
</feature>
<sequence>MNRSLCPVYGARLALSSRTDSGVHALMNTANVDLTHPLPATIYRPTFIMAATNRLLSYAGHDITPLNIRAMNESCTMFRGYHNFFNFTTLSKDNRDRDPRKTIEKFQLRKVSQDLTVDNVVDNGNSRIEFYEFFIKAESFLYNQIRRMVAAIIDVGLGHLTIDQLRTMLPENVDDGITLKELRQQANIHEGLSTTMVPACGLYLVDVGYDEQGEFVAVFFNSKH</sequence>
<dbReference type="InterPro" id="IPR020095">
    <property type="entry name" value="PsdUridine_synth_TruA_C"/>
</dbReference>
<gene>
    <name evidence="6" type="ORF">BLA29_004263</name>
</gene>
<dbReference type="Proteomes" id="UP000194236">
    <property type="component" value="Unassembled WGS sequence"/>
</dbReference>
<name>A0A1Y3BSE6_EURMA</name>
<keyword evidence="3 4" id="KW-0413">Isomerase</keyword>
<dbReference type="OrthoDB" id="10252009at2759"/>
<accession>A0A1Y3BSE6</accession>
<evidence type="ECO:0000256" key="2">
    <source>
        <dbReference type="ARBA" id="ARBA00022694"/>
    </source>
</evidence>
<keyword evidence="7" id="KW-1185">Reference proteome</keyword>
<dbReference type="EMBL" id="MUJZ01006303">
    <property type="protein sequence ID" value="OTF82888.1"/>
    <property type="molecule type" value="Genomic_DNA"/>
</dbReference>
<evidence type="ECO:0000313" key="7">
    <source>
        <dbReference type="Proteomes" id="UP000194236"/>
    </source>
</evidence>